<reference evidence="4" key="1">
    <citation type="submission" date="2021-12" db="EMBL/GenBank/DDBJ databases">
        <title>Bradyrhizobium xenonodulans sp. nov.</title>
        <authorList>
            <person name="Claassens R."/>
            <person name="Venter S.N."/>
            <person name="Beukes C.W."/>
            <person name="Stepkowski T."/>
            <person name="Steenkamp E.T."/>
        </authorList>
    </citation>
    <scope>NUCLEOTIDE SEQUENCE</scope>
    <source>
        <strain evidence="4">14AB</strain>
    </source>
</reference>
<keyword evidence="4" id="KW-0378">Hydrolase</keyword>
<dbReference type="CDD" id="cd22341">
    <property type="entry name" value="NucS-like"/>
    <property type="match status" value="1"/>
</dbReference>
<dbReference type="Pfam" id="PF01939">
    <property type="entry name" value="NucS_C"/>
    <property type="match status" value="1"/>
</dbReference>
<dbReference type="Gene3D" id="3.40.1350.10">
    <property type="match status" value="1"/>
</dbReference>
<evidence type="ECO:0000256" key="1">
    <source>
        <dbReference type="ARBA" id="ARBA00023125"/>
    </source>
</evidence>
<evidence type="ECO:0000259" key="3">
    <source>
        <dbReference type="Pfam" id="PF01939"/>
    </source>
</evidence>
<evidence type="ECO:0000313" key="5">
    <source>
        <dbReference type="Proteomes" id="UP001179614"/>
    </source>
</evidence>
<feature type="region of interest" description="Disordered" evidence="2">
    <location>
        <begin position="1"/>
        <end position="40"/>
    </location>
</feature>
<keyword evidence="4" id="KW-0540">Nuclease</keyword>
<organism evidence="4 5">
    <name type="scientific">Bradyrhizobium xenonodulans</name>
    <dbReference type="NCBI Taxonomy" id="2736875"/>
    <lineage>
        <taxon>Bacteria</taxon>
        <taxon>Pseudomonadati</taxon>
        <taxon>Pseudomonadota</taxon>
        <taxon>Alphaproteobacteria</taxon>
        <taxon>Hyphomicrobiales</taxon>
        <taxon>Nitrobacteraceae</taxon>
        <taxon>Bradyrhizobium</taxon>
    </lineage>
</organism>
<dbReference type="RefSeq" id="WP_270164058.1">
    <property type="nucleotide sequence ID" value="NZ_CP089391.1"/>
</dbReference>
<keyword evidence="1" id="KW-0238">DNA-binding</keyword>
<dbReference type="GO" id="GO:0004519">
    <property type="term" value="F:endonuclease activity"/>
    <property type="evidence" value="ECO:0007669"/>
    <property type="project" value="UniProtKB-KW"/>
</dbReference>
<feature type="domain" description="Endonuclease NucS C-terminal" evidence="3">
    <location>
        <begin position="45"/>
        <end position="143"/>
    </location>
</feature>
<dbReference type="InterPro" id="IPR011856">
    <property type="entry name" value="tRNA_endonuc-like_dom_sf"/>
</dbReference>
<dbReference type="PANTHER" id="PTHR38814">
    <property type="entry name" value="ENDONUCLEASE NUCS"/>
    <property type="match status" value="1"/>
</dbReference>
<sequence>MDPANDGQPIYREQSETSSPQDAVEEDDAEDTSEAQPGSKEFAFERDLRNYLSKNLTSIEPGLKIFQEEEFSGIEYPVGGRYIDILAMDAKGDYVVVELKVSRGYERAVGQILRYMAWVKKHLASGHRVRGIIVANEVTEDLRLAASLIPDLQLFEYSISMKLKPAGQ</sequence>
<dbReference type="InterPro" id="IPR048301">
    <property type="entry name" value="NucS_C"/>
</dbReference>
<accession>A0ABY7MK51</accession>
<name>A0ABY7MK51_9BRAD</name>
<proteinExistence type="predicted"/>
<feature type="compositionally biased region" description="Acidic residues" evidence="2">
    <location>
        <begin position="23"/>
        <end position="33"/>
    </location>
</feature>
<keyword evidence="4" id="KW-0255">Endonuclease</keyword>
<keyword evidence="5" id="KW-1185">Reference proteome</keyword>
<dbReference type="InterPro" id="IPR002793">
    <property type="entry name" value="Endonuclease_NucS"/>
</dbReference>
<evidence type="ECO:0000313" key="4">
    <source>
        <dbReference type="EMBL" id="WBL78786.1"/>
    </source>
</evidence>
<evidence type="ECO:0000256" key="2">
    <source>
        <dbReference type="SAM" id="MobiDB-lite"/>
    </source>
</evidence>
<protein>
    <submittedName>
        <fullName evidence="4">Endonuclease NucS</fullName>
    </submittedName>
</protein>
<dbReference type="EMBL" id="CP089391">
    <property type="protein sequence ID" value="WBL78786.1"/>
    <property type="molecule type" value="Genomic_DNA"/>
</dbReference>
<dbReference type="Proteomes" id="UP001179614">
    <property type="component" value="Chromosome"/>
</dbReference>
<gene>
    <name evidence="4" type="ORF">I3J27_38640</name>
</gene>
<dbReference type="PANTHER" id="PTHR38814:SF1">
    <property type="entry name" value="ENDONUCLEASE NUCS"/>
    <property type="match status" value="1"/>
</dbReference>